<reference evidence="1" key="2">
    <citation type="submission" date="2012-04" db="EMBL/GenBank/DDBJ databases">
        <authorList>
            <person name="Op den Camp R.H.M."/>
            <person name="Polone E."/>
            <person name="Fedorova E."/>
            <person name="Roelofsen W."/>
            <person name="Squartini A."/>
            <person name="Op den Camp H.J.M."/>
            <person name="Bisseling T."/>
            <person name="Geurts R."/>
        </authorList>
    </citation>
    <scope>NUCLEOTIDE SEQUENCE</scope>
    <source>
        <strain evidence="1">WUR3</strain>
    </source>
</reference>
<accession>I2AWH7</accession>
<dbReference type="SUPFAM" id="SSF52540">
    <property type="entry name" value="P-loop containing nucleoside triphosphate hydrolases"/>
    <property type="match status" value="1"/>
</dbReference>
<dbReference type="Gene3D" id="3.40.50.300">
    <property type="entry name" value="P-loop containing nucleotide triphosphate hydrolases"/>
    <property type="match status" value="1"/>
</dbReference>
<dbReference type="EMBL" id="JQ889857">
    <property type="protein sequence ID" value="AFJ42519.1"/>
    <property type="molecule type" value="Genomic_DNA"/>
</dbReference>
<organism evidence="1">
    <name type="scientific">Bradyrhizobium elkanii</name>
    <dbReference type="NCBI Taxonomy" id="29448"/>
    <lineage>
        <taxon>Bacteria</taxon>
        <taxon>Pseudomonadati</taxon>
        <taxon>Pseudomonadota</taxon>
        <taxon>Alphaproteobacteria</taxon>
        <taxon>Hyphomicrobiales</taxon>
        <taxon>Nitrobacteraceae</taxon>
        <taxon>Bradyrhizobium</taxon>
    </lineage>
</organism>
<dbReference type="InterPro" id="IPR027417">
    <property type="entry name" value="P-loop_NTPase"/>
</dbReference>
<evidence type="ECO:0000313" key="1">
    <source>
        <dbReference type="EMBL" id="AFJ42519.1"/>
    </source>
</evidence>
<dbReference type="Pfam" id="PF13469">
    <property type="entry name" value="Sulfotransfer_3"/>
    <property type="match status" value="1"/>
</dbReference>
<sequence>MLALEAFGTVDHRHPAGSSLVGAATSEFLDRIDRAVVSRALADAAYGQYLAAAGKRMFIDKTPRYWMVLDFLSSLYPEAPRILITRNPYAIAASLKSTWGISLASAGCPSAIASCLTDLAREVPTPAVVSCLADLVLGLPTLAALRGRPRTQVVQYEILVVHPDEEIRRVIAGLGYDPADVTSATVEQADVFSSSTFGDRKIFEKKTIDDRSVQAWRTALSTEEMQVVTDLVGTELLIELGYEQDLRYAQQVGIVDRGPVVTESYRQLFRTCWDLRGGTGGSSFGVSTHTRELNGIVRQAGGGSSVSEAQREKTEEHLRLMNSMVAQLEQVLRAAKGGHGSWLGR</sequence>
<protein>
    <submittedName>
        <fullName evidence="1">NoeE</fullName>
    </submittedName>
</protein>
<dbReference type="AlphaFoldDB" id="I2AWH7"/>
<proteinExistence type="predicted"/>
<reference evidence="1" key="1">
    <citation type="journal article" date="2012" name="Mol. Plant Microbe Interact.">
        <title>Nonlegume Parasponia andersonii deploys a broad rhizobium host range strategy resulting in largely variable symbiotic effectiveness.</title>
        <authorList>
            <person name="Op den Camp R.H."/>
            <person name="Polone E."/>
            <person name="Fedorova E."/>
            <person name="Roelofsen W."/>
            <person name="Squartini A."/>
            <person name="Op den Camp H.J."/>
            <person name="Bisseling T."/>
            <person name="Geurts R."/>
        </authorList>
    </citation>
    <scope>NUCLEOTIDE SEQUENCE</scope>
    <source>
        <strain evidence="1">WUR3</strain>
    </source>
</reference>
<gene>
    <name evidence="1" type="primary">noeE</name>
</gene>
<name>I2AWH7_BRAEL</name>